<feature type="domain" description="TauD/TfdA-like" evidence="8">
    <location>
        <begin position="27"/>
        <end position="307"/>
    </location>
</feature>
<evidence type="ECO:0000256" key="6">
    <source>
        <dbReference type="ARBA" id="ARBA00023004"/>
    </source>
</evidence>
<dbReference type="PANTHER" id="PTHR30468">
    <property type="entry name" value="ALPHA-KETOGLUTARATE-DEPENDENT SULFONATE DIOXYGENASE"/>
    <property type="match status" value="1"/>
</dbReference>
<dbReference type="InterPro" id="IPR042098">
    <property type="entry name" value="TauD-like_sf"/>
</dbReference>
<dbReference type="Gene3D" id="3.60.130.10">
    <property type="entry name" value="Clavaminate synthase-like"/>
    <property type="match status" value="1"/>
</dbReference>
<keyword evidence="6" id="KW-0408">Iron</keyword>
<evidence type="ECO:0000256" key="3">
    <source>
        <dbReference type="ARBA" id="ARBA00022723"/>
    </source>
</evidence>
<sequence>MHDRPSAQKGTAVNKTAQPTRLVVRRTAGRIGAEISGVDLREELDDATVAAIREAVLAHRVVFFRDQPLDHAQHIAFGRRFGALTRREGAKHGVHPEGHPEILTVDPRADTERYGADFEEHYRRKWLSPLAGWHSDLTQYPNPPALSILRAERTPEFGGDTQWTNTVAAYEGLAAPLRRLCDGLMAEHAFFNAVHLRHSDERDREILRKFCADPQVAEHPVVRVHPETGERALFVSPGSTTRITGFSELESRHLLDLLFQHLTSAEYTVRFRWEPHSIAFWDNRSTCHFAPTDFAHLDVDRVMHRVTVLGELVEGPGGLRSESAAGTEMRAW</sequence>
<comment type="similarity">
    <text evidence="2">Belongs to the TfdA dioxygenase family.</text>
</comment>
<keyword evidence="3" id="KW-0479">Metal-binding</keyword>
<dbReference type="InterPro" id="IPR051323">
    <property type="entry name" value="AtsK-like"/>
</dbReference>
<gene>
    <name evidence="9" type="ORF">HFV08_06540</name>
</gene>
<evidence type="ECO:0000259" key="8">
    <source>
        <dbReference type="Pfam" id="PF02668"/>
    </source>
</evidence>
<dbReference type="GO" id="GO:0051213">
    <property type="term" value="F:dioxygenase activity"/>
    <property type="evidence" value="ECO:0007669"/>
    <property type="project" value="UniProtKB-KW"/>
</dbReference>
<keyword evidence="10" id="KW-1185">Reference proteome</keyword>
<evidence type="ECO:0000313" key="9">
    <source>
        <dbReference type="EMBL" id="NKI40898.1"/>
    </source>
</evidence>
<accession>A0ABX1GYN0</accession>
<evidence type="ECO:0000256" key="5">
    <source>
        <dbReference type="ARBA" id="ARBA00023002"/>
    </source>
</evidence>
<dbReference type="Pfam" id="PF02668">
    <property type="entry name" value="TauD"/>
    <property type="match status" value="1"/>
</dbReference>
<dbReference type="Proteomes" id="UP000772196">
    <property type="component" value="Unassembled WGS sequence"/>
</dbReference>
<reference evidence="9 10" key="1">
    <citation type="submission" date="2020-04" db="EMBL/GenBank/DDBJ databases">
        <title>Phylogenetic Diversity and Antibacterial Activity against Ralstonia solanacearum of Endophytic Actinomycete Isolated from Moss.</title>
        <authorList>
            <person name="Zhuang X."/>
        </authorList>
    </citation>
    <scope>NUCLEOTIDE SEQUENCE [LARGE SCALE GENOMIC DNA]</scope>
    <source>
        <strain evidence="9 10">LD120</strain>
    </source>
</reference>
<dbReference type="PANTHER" id="PTHR30468:SF5">
    <property type="entry name" value="ALPHA-KETOGLUTARATE-DEPENDENT SULFATE ESTER DIOXYGENASE"/>
    <property type="match status" value="1"/>
</dbReference>
<evidence type="ECO:0000313" key="10">
    <source>
        <dbReference type="Proteomes" id="UP000772196"/>
    </source>
</evidence>
<dbReference type="EMBL" id="JAAWWP010000003">
    <property type="protein sequence ID" value="NKI40898.1"/>
    <property type="molecule type" value="Genomic_DNA"/>
</dbReference>
<name>A0ABX1GYN0_9ACTN</name>
<evidence type="ECO:0000256" key="1">
    <source>
        <dbReference type="ARBA" id="ARBA00001954"/>
    </source>
</evidence>
<comment type="cofactor">
    <cofactor evidence="1">
        <name>Fe(2+)</name>
        <dbReference type="ChEBI" id="CHEBI:29033"/>
    </cofactor>
</comment>
<keyword evidence="5" id="KW-0560">Oxidoreductase</keyword>
<dbReference type="SUPFAM" id="SSF51197">
    <property type="entry name" value="Clavaminate synthase-like"/>
    <property type="match status" value="1"/>
</dbReference>
<feature type="region of interest" description="Disordered" evidence="7">
    <location>
        <begin position="1"/>
        <end position="21"/>
    </location>
</feature>
<protein>
    <submittedName>
        <fullName evidence="9">TauD/TfdA family dioxygenase</fullName>
    </submittedName>
</protein>
<keyword evidence="4 9" id="KW-0223">Dioxygenase</keyword>
<dbReference type="InterPro" id="IPR003819">
    <property type="entry name" value="TauD/TfdA-like"/>
</dbReference>
<proteinExistence type="inferred from homology"/>
<organism evidence="9 10">
    <name type="scientific">Streptomyces physcomitrii</name>
    <dbReference type="NCBI Taxonomy" id="2724184"/>
    <lineage>
        <taxon>Bacteria</taxon>
        <taxon>Bacillati</taxon>
        <taxon>Actinomycetota</taxon>
        <taxon>Actinomycetes</taxon>
        <taxon>Kitasatosporales</taxon>
        <taxon>Streptomycetaceae</taxon>
        <taxon>Streptomyces</taxon>
    </lineage>
</organism>
<evidence type="ECO:0000256" key="4">
    <source>
        <dbReference type="ARBA" id="ARBA00022964"/>
    </source>
</evidence>
<feature type="compositionally biased region" description="Polar residues" evidence="7">
    <location>
        <begin position="8"/>
        <end position="19"/>
    </location>
</feature>
<evidence type="ECO:0000256" key="2">
    <source>
        <dbReference type="ARBA" id="ARBA00005896"/>
    </source>
</evidence>
<evidence type="ECO:0000256" key="7">
    <source>
        <dbReference type="SAM" id="MobiDB-lite"/>
    </source>
</evidence>
<comment type="caution">
    <text evidence="9">The sequence shown here is derived from an EMBL/GenBank/DDBJ whole genome shotgun (WGS) entry which is preliminary data.</text>
</comment>